<organism evidence="3 4">
    <name type="scientific">Streptomyces umbrinus</name>
    <dbReference type="NCBI Taxonomy" id="67370"/>
    <lineage>
        <taxon>Bacteria</taxon>
        <taxon>Bacillati</taxon>
        <taxon>Actinomycetota</taxon>
        <taxon>Actinomycetes</taxon>
        <taxon>Kitasatosporales</taxon>
        <taxon>Streptomycetaceae</taxon>
        <taxon>Streptomyces</taxon>
        <taxon>Streptomyces phaeochromogenes group</taxon>
    </lineage>
</organism>
<proteinExistence type="predicted"/>
<dbReference type="InterPro" id="IPR020955">
    <property type="entry name" value="Uncharacterised_Atu4866"/>
</dbReference>
<dbReference type="Proteomes" id="UP001230328">
    <property type="component" value="Unassembled WGS sequence"/>
</dbReference>
<protein>
    <recommendedName>
        <fullName evidence="5">Lipoprotein</fullName>
    </recommendedName>
</protein>
<evidence type="ECO:0000313" key="3">
    <source>
        <dbReference type="EMBL" id="MDQ1033446.1"/>
    </source>
</evidence>
<feature type="chain" id="PRO_5046666861" description="Lipoprotein" evidence="2">
    <location>
        <begin position="19"/>
        <end position="139"/>
    </location>
</feature>
<dbReference type="PROSITE" id="PS51257">
    <property type="entry name" value="PROKAR_LIPOPROTEIN"/>
    <property type="match status" value="1"/>
</dbReference>
<evidence type="ECO:0000256" key="2">
    <source>
        <dbReference type="SAM" id="SignalP"/>
    </source>
</evidence>
<evidence type="ECO:0008006" key="5">
    <source>
        <dbReference type="Google" id="ProtNLM"/>
    </source>
</evidence>
<dbReference type="RefSeq" id="WP_307530712.1">
    <property type="nucleotide sequence ID" value="NZ_JAUSZI010000002.1"/>
</dbReference>
<feature type="signal peptide" evidence="2">
    <location>
        <begin position="1"/>
        <end position="18"/>
    </location>
</feature>
<dbReference type="Pfam" id="PF11512">
    <property type="entry name" value="Atu4866"/>
    <property type="match status" value="1"/>
</dbReference>
<feature type="region of interest" description="Disordered" evidence="1">
    <location>
        <begin position="23"/>
        <end position="48"/>
    </location>
</feature>
<feature type="compositionally biased region" description="Low complexity" evidence="1">
    <location>
        <begin position="31"/>
        <end position="48"/>
    </location>
</feature>
<dbReference type="Gene3D" id="2.40.128.290">
    <property type="entry name" value="Uncharacterised protein Atu4866, PF11512"/>
    <property type="match status" value="1"/>
</dbReference>
<dbReference type="InterPro" id="IPR038646">
    <property type="entry name" value="Atu4866-like_sf"/>
</dbReference>
<sequence>MKHAAIVIAAFIALTACSAETETPAGAATRPPASAGTPTRSTSGTPGSEGILAALAGTWASKDGDLALRLDRDGTFEEDLNGTRAAFKGSYVVREKSFHLNADSGAKAEGSIVGDFHHLELSGHELCADALPAAFHPAR</sequence>
<dbReference type="EMBL" id="JAUSZI010000002">
    <property type="protein sequence ID" value="MDQ1033446.1"/>
    <property type="molecule type" value="Genomic_DNA"/>
</dbReference>
<gene>
    <name evidence="3" type="ORF">QF035_011028</name>
</gene>
<comment type="caution">
    <text evidence="3">The sequence shown here is derived from an EMBL/GenBank/DDBJ whole genome shotgun (WGS) entry which is preliminary data.</text>
</comment>
<evidence type="ECO:0000313" key="4">
    <source>
        <dbReference type="Proteomes" id="UP001230328"/>
    </source>
</evidence>
<keyword evidence="4" id="KW-1185">Reference proteome</keyword>
<reference evidence="3 4" key="1">
    <citation type="submission" date="2023-07" db="EMBL/GenBank/DDBJ databases">
        <title>Comparative genomics of wheat-associated soil bacteria to identify genetic determinants of phenazine resistance.</title>
        <authorList>
            <person name="Mouncey N."/>
        </authorList>
    </citation>
    <scope>NUCLEOTIDE SEQUENCE [LARGE SCALE GENOMIC DNA]</scope>
    <source>
        <strain evidence="3 4">V2I4</strain>
    </source>
</reference>
<accession>A0ABU0TEN4</accession>
<evidence type="ECO:0000256" key="1">
    <source>
        <dbReference type="SAM" id="MobiDB-lite"/>
    </source>
</evidence>
<name>A0ABU0TEN4_9ACTN</name>
<keyword evidence="2" id="KW-0732">Signal</keyword>